<evidence type="ECO:0000256" key="3">
    <source>
        <dbReference type="ARBA" id="ARBA00022679"/>
    </source>
</evidence>
<dbReference type="SUPFAM" id="SSF53335">
    <property type="entry name" value="S-adenosyl-L-methionine-dependent methyltransferases"/>
    <property type="match status" value="1"/>
</dbReference>
<dbReference type="RefSeq" id="WP_086636833.1">
    <property type="nucleotide sequence ID" value="NZ_MRZU01000003.1"/>
</dbReference>
<dbReference type="InterPro" id="IPR029063">
    <property type="entry name" value="SAM-dependent_MTases_sf"/>
</dbReference>
<accession>A0A1Y3GF07</accession>
<dbReference type="InterPro" id="IPR001525">
    <property type="entry name" value="C5_MeTfrase"/>
</dbReference>
<dbReference type="PRINTS" id="PR00105">
    <property type="entry name" value="C5METTRFRASE"/>
</dbReference>
<dbReference type="Gene3D" id="3.90.120.10">
    <property type="entry name" value="DNA Methylase, subunit A, domain 2"/>
    <property type="match status" value="1"/>
</dbReference>
<dbReference type="NCBIfam" id="TIGR00675">
    <property type="entry name" value="dcm"/>
    <property type="match status" value="1"/>
</dbReference>
<dbReference type="GO" id="GO:0032259">
    <property type="term" value="P:methylation"/>
    <property type="evidence" value="ECO:0007669"/>
    <property type="project" value="UniProtKB-KW"/>
</dbReference>
<dbReference type="OrthoDB" id="5033at2157"/>
<reference evidence="6 7" key="1">
    <citation type="submission" date="2016-12" db="EMBL/GenBank/DDBJ databases">
        <title>Discovery of methanogenic haloarchaea.</title>
        <authorList>
            <person name="Sorokin D.Y."/>
            <person name="Makarova K.S."/>
            <person name="Abbas B."/>
            <person name="Ferrer M."/>
            <person name="Golyshin P.N."/>
        </authorList>
    </citation>
    <scope>NUCLEOTIDE SEQUENCE [LARGE SCALE GENOMIC DNA]</scope>
    <source>
        <strain evidence="6">AMET1</strain>
    </source>
</reference>
<evidence type="ECO:0000256" key="1">
    <source>
        <dbReference type="ARBA" id="ARBA00011975"/>
    </source>
</evidence>
<evidence type="ECO:0000313" key="7">
    <source>
        <dbReference type="Proteomes" id="UP000195137"/>
    </source>
</evidence>
<keyword evidence="3" id="KW-0808">Transferase</keyword>
<sequence length="431" mass="49268">MESEKPTAIDLFCGAGGLSEGLVDAGFEIKWAIDNEEKVKPTFEANHKTNMVVGDIRKIDPPDLDLPEHGLELVAGGPPCPTFSLVGRSKINSLEGQNNIDDERHHLYQDFLRYVSHFEPKAFIMENVEGMMSAENKDGDPVVEIIKSQMEELGYKVNVQVLDAANFGVPQHRNRIFFIGNRLGRENPDMKKWRTHRPPKNEKEKKIKFKRNYKEKTNENQMTLNESAGIRTEEQLPVFKKNKTPKKPWTTVADAIFDLPPVSPDGEIPPTKAEKYEIGPVSEYQYWVRNIPEDTDWSDMPLWNHECRGHNMRDLTLYKLLGEGVSWIIGDIPEEHQPYRTDIFPDKLKKQNPRKPSSTIVAHLYKDGHMFIHPREARSITVREAARLQSFKDTFKFPVARTHAFKQVGNAVPPLLAQAIGTAIKKEVLKK</sequence>
<dbReference type="PANTHER" id="PTHR10629">
    <property type="entry name" value="CYTOSINE-SPECIFIC METHYLTRANSFERASE"/>
    <property type="match status" value="1"/>
</dbReference>
<dbReference type="PROSITE" id="PS51679">
    <property type="entry name" value="SAM_MT_C5"/>
    <property type="match status" value="1"/>
</dbReference>
<evidence type="ECO:0000256" key="2">
    <source>
        <dbReference type="ARBA" id="ARBA00022603"/>
    </source>
</evidence>
<dbReference type="EC" id="2.1.1.37" evidence="1"/>
<dbReference type="AlphaFoldDB" id="A0A1Y3GF07"/>
<organism evidence="6 7">
    <name type="scientific">Methanonatronarchaeum thermophilum</name>
    <dbReference type="NCBI Taxonomy" id="1927129"/>
    <lineage>
        <taxon>Archaea</taxon>
        <taxon>Methanobacteriati</taxon>
        <taxon>Methanobacteriota</taxon>
        <taxon>Methanonatronarchaeia</taxon>
        <taxon>Methanonatronarchaeales</taxon>
        <taxon>Methanonatronarchaeaceae</taxon>
        <taxon>Methanonatronarchaeum</taxon>
    </lineage>
</organism>
<proteinExistence type="inferred from homology"/>
<dbReference type="PROSITE" id="PS00095">
    <property type="entry name" value="C5_MTASE_2"/>
    <property type="match status" value="1"/>
</dbReference>
<evidence type="ECO:0000313" key="6">
    <source>
        <dbReference type="EMBL" id="OUJ18774.1"/>
    </source>
</evidence>
<dbReference type="Gene3D" id="3.40.50.150">
    <property type="entry name" value="Vaccinia Virus protein VP39"/>
    <property type="match status" value="1"/>
</dbReference>
<evidence type="ECO:0000256" key="4">
    <source>
        <dbReference type="ARBA" id="ARBA00022691"/>
    </source>
</evidence>
<dbReference type="InterPro" id="IPR018117">
    <property type="entry name" value="C5_DNA_meth_AS"/>
</dbReference>
<dbReference type="InterPro" id="IPR031303">
    <property type="entry name" value="C5_meth_CS"/>
</dbReference>
<dbReference type="PANTHER" id="PTHR10629:SF52">
    <property type="entry name" value="DNA (CYTOSINE-5)-METHYLTRANSFERASE 1"/>
    <property type="match status" value="1"/>
</dbReference>
<name>A0A1Y3GF07_9EURY</name>
<keyword evidence="7" id="KW-1185">Reference proteome</keyword>
<dbReference type="EMBL" id="MRZU01000003">
    <property type="protein sequence ID" value="OUJ18774.1"/>
    <property type="molecule type" value="Genomic_DNA"/>
</dbReference>
<comment type="similarity">
    <text evidence="5">Belongs to the class I-like SAM-binding methyltransferase superfamily. C5-methyltransferase family.</text>
</comment>
<keyword evidence="2 6" id="KW-0489">Methyltransferase</keyword>
<evidence type="ECO:0000256" key="5">
    <source>
        <dbReference type="RuleBase" id="RU000416"/>
    </source>
</evidence>
<comment type="caution">
    <text evidence="6">The sequence shown here is derived from an EMBL/GenBank/DDBJ whole genome shotgun (WGS) entry which is preliminary data.</text>
</comment>
<dbReference type="Pfam" id="PF00145">
    <property type="entry name" value="DNA_methylase"/>
    <property type="match status" value="1"/>
</dbReference>
<dbReference type="GO" id="GO:0003677">
    <property type="term" value="F:DNA binding"/>
    <property type="evidence" value="ECO:0007669"/>
    <property type="project" value="TreeGrafter"/>
</dbReference>
<protein>
    <recommendedName>
        <fullName evidence="1">DNA (cytosine-5-)-methyltransferase</fullName>
        <ecNumber evidence="1">2.1.1.37</ecNumber>
    </recommendedName>
</protein>
<dbReference type="Proteomes" id="UP000195137">
    <property type="component" value="Unassembled WGS sequence"/>
</dbReference>
<keyword evidence="4" id="KW-0949">S-adenosyl-L-methionine</keyword>
<dbReference type="GO" id="GO:0003886">
    <property type="term" value="F:DNA (cytosine-5-)-methyltransferase activity"/>
    <property type="evidence" value="ECO:0007669"/>
    <property type="project" value="UniProtKB-EC"/>
</dbReference>
<dbReference type="InterPro" id="IPR050390">
    <property type="entry name" value="C5-Methyltransferase"/>
</dbReference>
<dbReference type="GO" id="GO:0044027">
    <property type="term" value="P:negative regulation of gene expression via chromosomal CpG island methylation"/>
    <property type="evidence" value="ECO:0007669"/>
    <property type="project" value="TreeGrafter"/>
</dbReference>
<dbReference type="PROSITE" id="PS00094">
    <property type="entry name" value="C5_MTASE_1"/>
    <property type="match status" value="1"/>
</dbReference>
<gene>
    <name evidence="6" type="ORF">AMET1_0425</name>
</gene>